<comment type="caution">
    <text evidence="2">The sequence shown here is derived from an EMBL/GenBank/DDBJ whole genome shotgun (WGS) entry which is preliminary data.</text>
</comment>
<gene>
    <name evidence="2" type="ORF">GGI64_004307</name>
</gene>
<feature type="chain" id="PRO_5031081725" evidence="1">
    <location>
        <begin position="20"/>
        <end position="104"/>
    </location>
</feature>
<evidence type="ECO:0000313" key="2">
    <source>
        <dbReference type="EMBL" id="NYJ13226.1"/>
    </source>
</evidence>
<dbReference type="AlphaFoldDB" id="A0A7Z0E1A3"/>
<dbReference type="EMBL" id="JACBZV010000007">
    <property type="protein sequence ID" value="NYJ13226.1"/>
    <property type="molecule type" value="Genomic_DNA"/>
</dbReference>
<keyword evidence="1" id="KW-0732">Signal</keyword>
<sequence length="104" mass="10810">MKRLSRLSAIALGALLSTAAVPALVVSGAAIQAQAATLSGGFDVGPGGFQGNFNPLAATAGFTWLSIYYEPLITYDEKLQKVVGARGQTGSDDLHIQARRCQMA</sequence>
<evidence type="ECO:0000256" key="1">
    <source>
        <dbReference type="SAM" id="SignalP"/>
    </source>
</evidence>
<accession>A0A7Z0E1A3</accession>
<dbReference type="Proteomes" id="UP000535276">
    <property type="component" value="Unassembled WGS sequence"/>
</dbReference>
<protein>
    <submittedName>
        <fullName evidence="2">ABC-type transport system substrate-binding protein</fullName>
    </submittedName>
</protein>
<evidence type="ECO:0000313" key="3">
    <source>
        <dbReference type="Proteomes" id="UP000535276"/>
    </source>
</evidence>
<organism evidence="2 3">
    <name type="scientific">Rhizobium leguminosarum</name>
    <dbReference type="NCBI Taxonomy" id="384"/>
    <lineage>
        <taxon>Bacteria</taxon>
        <taxon>Pseudomonadati</taxon>
        <taxon>Pseudomonadota</taxon>
        <taxon>Alphaproteobacteria</taxon>
        <taxon>Hyphomicrobiales</taxon>
        <taxon>Rhizobiaceae</taxon>
        <taxon>Rhizobium/Agrobacterium group</taxon>
        <taxon>Rhizobium</taxon>
    </lineage>
</organism>
<proteinExistence type="predicted"/>
<name>A0A7Z0E1A3_RHILE</name>
<feature type="signal peptide" evidence="1">
    <location>
        <begin position="1"/>
        <end position="19"/>
    </location>
</feature>
<reference evidence="2 3" key="1">
    <citation type="submission" date="2020-07" db="EMBL/GenBank/DDBJ databases">
        <title>Genomic Encyclopedia of Type Strains, Phase IV (KMG-V): Genome sequencing to study the core and pangenomes of soil and plant-associated prokaryotes.</title>
        <authorList>
            <person name="Whitman W."/>
        </authorList>
    </citation>
    <scope>NUCLEOTIDE SEQUENCE [LARGE SCALE GENOMIC DNA]</scope>
    <source>
        <strain evidence="2 3">SEMIA 4052</strain>
    </source>
</reference>